<dbReference type="InterPro" id="IPR052047">
    <property type="entry name" value="GH94_Enzymes"/>
</dbReference>
<evidence type="ECO:0000259" key="1">
    <source>
        <dbReference type="Pfam" id="PF06165"/>
    </source>
</evidence>
<name>A0ABS6JKT9_9BACI</name>
<dbReference type="Proteomes" id="UP000784880">
    <property type="component" value="Unassembled WGS sequence"/>
</dbReference>
<dbReference type="InterPro" id="IPR033432">
    <property type="entry name" value="GH94_catalytic"/>
</dbReference>
<evidence type="ECO:0000313" key="4">
    <source>
        <dbReference type="Proteomes" id="UP000784880"/>
    </source>
</evidence>
<proteinExistence type="predicted"/>
<comment type="caution">
    <text evidence="3">The sequence shown here is derived from an EMBL/GenBank/DDBJ whole genome shotgun (WGS) entry which is preliminary data.</text>
</comment>
<dbReference type="EMBL" id="JAHQCS010000121">
    <property type="protein sequence ID" value="MBU9713030.1"/>
    <property type="molecule type" value="Genomic_DNA"/>
</dbReference>
<dbReference type="Pfam" id="PF17167">
    <property type="entry name" value="Glyco_hydro_94"/>
    <property type="match status" value="1"/>
</dbReference>
<dbReference type="InterPro" id="IPR010383">
    <property type="entry name" value="Glyco_hydrolase_94_b-supersand"/>
</dbReference>
<dbReference type="Pfam" id="PF06165">
    <property type="entry name" value="GH94_b-supersand"/>
    <property type="match status" value="1"/>
</dbReference>
<keyword evidence="4" id="KW-1185">Reference proteome</keyword>
<sequence length="803" mass="91580">MKYGYFNDETKEYVITNPKTPTKWINYVGNLKFGGFVDQTGGSLICKGDPALNRIVKYLPQLPNYEFNGETTYIRVKENDSYTIFSPYFVPTLDKYDLYECRVGLGYSKYVSEIHGIRTEVTVFVPDNEPRLIRDITVTNLRKTHVELDIIPVVEYTHFDALKQFTNADWVPQTMQSRLVEENDGLKVLTQYAFMNRDTRINYFTSNYPVSSFESDRKLFLGENEFGTWAKPQSLLKDELSNYESHRGDNIAALMHHLGELAPGEQKRIITQLGQGSNISEEKAAIQKYRNEKNVDDAFNNLASFWETYLSKLQVETPDEQMNTLLNIHNPRQCYITKNWSRDLSLYQLGFGGRGIGFRDSSQDVLGVIPNYPEDARELIEKLLHTQKRDGSAMHQFFASTMEANEGDSRERPDRPDYYGDDHLWIVQSVCSYVKETGNTDFLNKVIPFYDKDTSGNTIESGTVLEHIRRSVEFTKNDTGAHGLPLLGFADWNDTINLPTGAESFINAHLYGKALQELIELMTFMGDKESADTYETWYAEMKEVVNNVGWDGEWYIRYFDYNGEPLGSHKNEHGQIYVNGQTWATIAGFATEDRAKTALDSVYRILNTKNGIKLSAPGFNGFDPDKGGITTYPPGAKENGGIFLHTNPWAMIAETIVGNGDRAFEYYSQVNPVYKNDKIDEYEIEPYVYPQNILGDEHPQFGLGRNSWLSGTSSWMYQAGTKYILGIMAAYDGLIINPCIPKEWDGFKATKYFRNATYEIEVRNKNHINKGVKSISVDGEVIQGNKAPIFNDGQVHKVIVEME</sequence>
<gene>
    <name evidence="3" type="ORF">KS419_14965</name>
</gene>
<dbReference type="PANTHER" id="PTHR37469:SF2">
    <property type="entry name" value="CELLOBIONIC ACID PHOSPHORYLASE"/>
    <property type="match status" value="1"/>
</dbReference>
<organism evidence="3 4">
    <name type="scientific">Evansella tamaricis</name>
    <dbReference type="NCBI Taxonomy" id="2069301"/>
    <lineage>
        <taxon>Bacteria</taxon>
        <taxon>Bacillati</taxon>
        <taxon>Bacillota</taxon>
        <taxon>Bacilli</taxon>
        <taxon>Bacillales</taxon>
        <taxon>Bacillaceae</taxon>
        <taxon>Evansella</taxon>
    </lineage>
</organism>
<accession>A0ABS6JKT9</accession>
<feature type="domain" description="Glycosyl hydrolase 94 catalytic" evidence="2">
    <location>
        <begin position="305"/>
        <end position="726"/>
    </location>
</feature>
<dbReference type="PANTHER" id="PTHR37469">
    <property type="entry name" value="CELLOBIONIC ACID PHOSPHORYLASE-RELATED"/>
    <property type="match status" value="1"/>
</dbReference>
<dbReference type="RefSeq" id="WP_217067205.1">
    <property type="nucleotide sequence ID" value="NZ_JAHQCS010000121.1"/>
</dbReference>
<evidence type="ECO:0000313" key="3">
    <source>
        <dbReference type="EMBL" id="MBU9713030.1"/>
    </source>
</evidence>
<dbReference type="GO" id="GO:0016740">
    <property type="term" value="F:transferase activity"/>
    <property type="evidence" value="ECO:0007669"/>
    <property type="project" value="UniProtKB-KW"/>
</dbReference>
<evidence type="ECO:0000259" key="2">
    <source>
        <dbReference type="Pfam" id="PF17167"/>
    </source>
</evidence>
<feature type="domain" description="Glycosyl hydrolase 94 supersandwich" evidence="1">
    <location>
        <begin position="11"/>
        <end position="291"/>
    </location>
</feature>
<protein>
    <submittedName>
        <fullName evidence="3">Glycosyl transferase</fullName>
    </submittedName>
</protein>
<keyword evidence="3" id="KW-0808">Transferase</keyword>
<reference evidence="3 4" key="1">
    <citation type="submission" date="2021-06" db="EMBL/GenBank/DDBJ databases">
        <title>Bacillus sp. RD4P76, an endophyte from a halophyte.</title>
        <authorList>
            <person name="Sun J.-Q."/>
        </authorList>
    </citation>
    <scope>NUCLEOTIDE SEQUENCE [LARGE SCALE GENOMIC DNA]</scope>
    <source>
        <strain evidence="3 4">CGMCC 1.15917</strain>
    </source>
</reference>